<keyword evidence="1" id="KW-0472">Membrane</keyword>
<evidence type="ECO:0000313" key="3">
    <source>
        <dbReference type="Proteomes" id="UP000626786"/>
    </source>
</evidence>
<evidence type="ECO:0000256" key="1">
    <source>
        <dbReference type="SAM" id="Phobius"/>
    </source>
</evidence>
<keyword evidence="1" id="KW-1133">Transmembrane helix</keyword>
<dbReference type="Proteomes" id="UP000626786">
    <property type="component" value="Unassembled WGS sequence"/>
</dbReference>
<organism evidence="2 3">
    <name type="scientific">Sporosarcina quadrami</name>
    <dbReference type="NCBI Taxonomy" id="2762234"/>
    <lineage>
        <taxon>Bacteria</taxon>
        <taxon>Bacillati</taxon>
        <taxon>Bacillota</taxon>
        <taxon>Bacilli</taxon>
        <taxon>Bacillales</taxon>
        <taxon>Caryophanaceae</taxon>
        <taxon>Sporosarcina</taxon>
    </lineage>
</organism>
<feature type="transmembrane region" description="Helical" evidence="1">
    <location>
        <begin position="7"/>
        <end position="24"/>
    </location>
</feature>
<reference evidence="2 3" key="1">
    <citation type="submission" date="2020-08" db="EMBL/GenBank/DDBJ databases">
        <title>A Genomic Blueprint of the Chicken Gut Microbiome.</title>
        <authorList>
            <person name="Gilroy R."/>
            <person name="Ravi A."/>
            <person name="Getino M."/>
            <person name="Pursley I."/>
            <person name="Horton D.L."/>
            <person name="Alikhan N.-F."/>
            <person name="Baker D."/>
            <person name="Gharbi K."/>
            <person name="Hall N."/>
            <person name="Watson M."/>
            <person name="Adriaenssens E.M."/>
            <person name="Foster-Nyarko E."/>
            <person name="Jarju S."/>
            <person name="Secka A."/>
            <person name="Antonio M."/>
            <person name="Oren A."/>
            <person name="Chaudhuri R."/>
            <person name="La Ragione R.M."/>
            <person name="Hildebrand F."/>
            <person name="Pallen M.J."/>
        </authorList>
    </citation>
    <scope>NUCLEOTIDE SEQUENCE [LARGE SCALE GENOMIC DNA]</scope>
    <source>
        <strain evidence="2 3">Sa2YVA2</strain>
    </source>
</reference>
<evidence type="ECO:0000313" key="2">
    <source>
        <dbReference type="EMBL" id="MBD7985556.1"/>
    </source>
</evidence>
<proteinExistence type="predicted"/>
<accession>A0ABR8UC07</accession>
<protein>
    <submittedName>
        <fullName evidence="2">Aspartyl-tRNA synthetase</fullName>
    </submittedName>
</protein>
<keyword evidence="3" id="KW-1185">Reference proteome</keyword>
<comment type="caution">
    <text evidence="2">The sequence shown here is derived from an EMBL/GenBank/DDBJ whole genome shotgun (WGS) entry which is preliminary data.</text>
</comment>
<sequence>MVKKWRITTVALVAIILAVVWVMVEKSETYSEPQKALFAIDNELLLIPAYQMNDKALFFFIKDKDSLGAVYVRKGLFGWKAGMLTWSAIDKERHYDSYHLNGTQRQGGSLLYGLIKNGNDRIVQVNEEQAKMLNLATVGQENIEEYRLEELFIWYFEGDESITEDEIKLLDKDTGEELNPANF</sequence>
<name>A0ABR8UC07_9BACL</name>
<keyword evidence="1" id="KW-0812">Transmembrane</keyword>
<dbReference type="EMBL" id="JACSQN010000012">
    <property type="protein sequence ID" value="MBD7985556.1"/>
    <property type="molecule type" value="Genomic_DNA"/>
</dbReference>
<gene>
    <name evidence="2" type="ORF">H9649_13255</name>
</gene>